<dbReference type="AlphaFoldDB" id="A0A2J6TVS7"/>
<dbReference type="RefSeq" id="XP_024743962.1">
    <property type="nucleotide sequence ID" value="XM_024873343.1"/>
</dbReference>
<proteinExistence type="predicted"/>
<feature type="region of interest" description="Disordered" evidence="1">
    <location>
        <begin position="96"/>
        <end position="143"/>
    </location>
</feature>
<name>A0A2J6TVS7_9HELO</name>
<organism evidence="2 3">
    <name type="scientific">Hyaloscypha bicolor E</name>
    <dbReference type="NCBI Taxonomy" id="1095630"/>
    <lineage>
        <taxon>Eukaryota</taxon>
        <taxon>Fungi</taxon>
        <taxon>Dikarya</taxon>
        <taxon>Ascomycota</taxon>
        <taxon>Pezizomycotina</taxon>
        <taxon>Leotiomycetes</taxon>
        <taxon>Helotiales</taxon>
        <taxon>Hyaloscyphaceae</taxon>
        <taxon>Hyaloscypha</taxon>
        <taxon>Hyaloscypha bicolor</taxon>
    </lineage>
</organism>
<evidence type="ECO:0000313" key="3">
    <source>
        <dbReference type="Proteomes" id="UP000235371"/>
    </source>
</evidence>
<keyword evidence="3" id="KW-1185">Reference proteome</keyword>
<dbReference type="Proteomes" id="UP000235371">
    <property type="component" value="Unassembled WGS sequence"/>
</dbReference>
<evidence type="ECO:0000313" key="2">
    <source>
        <dbReference type="EMBL" id="PMD67058.1"/>
    </source>
</evidence>
<sequence length="176" mass="19632">MHMWNGLLLSCPCPYCAPFTSFVEALIRCGAICSICSVWPSQMRTVGKYPASSPSQNKLCQGQILSAKMPILPAIQRRDSSRLRNRDLYRFARRGRAGEVEDEDQESPACCSRQPPPDHLSRWASESTSTSTKRLPTPPYASTRCGNRVAWALPDCPANKWCTAWQQDNLALGRQG</sequence>
<protein>
    <submittedName>
        <fullName evidence="2">Uncharacterized protein</fullName>
    </submittedName>
</protein>
<dbReference type="EMBL" id="KZ613740">
    <property type="protein sequence ID" value="PMD67058.1"/>
    <property type="molecule type" value="Genomic_DNA"/>
</dbReference>
<dbReference type="GeneID" id="36581423"/>
<dbReference type="InParanoid" id="A0A2J6TVS7"/>
<feature type="compositionally biased region" description="Polar residues" evidence="1">
    <location>
        <begin position="124"/>
        <end position="134"/>
    </location>
</feature>
<gene>
    <name evidence="2" type="ORF">K444DRAFT_5007</name>
</gene>
<accession>A0A2J6TVS7</accession>
<evidence type="ECO:0000256" key="1">
    <source>
        <dbReference type="SAM" id="MobiDB-lite"/>
    </source>
</evidence>
<reference evidence="2 3" key="1">
    <citation type="submission" date="2016-04" db="EMBL/GenBank/DDBJ databases">
        <title>A degradative enzymes factory behind the ericoid mycorrhizal symbiosis.</title>
        <authorList>
            <consortium name="DOE Joint Genome Institute"/>
            <person name="Martino E."/>
            <person name="Morin E."/>
            <person name="Grelet G."/>
            <person name="Kuo A."/>
            <person name="Kohler A."/>
            <person name="Daghino S."/>
            <person name="Barry K."/>
            <person name="Choi C."/>
            <person name="Cichocki N."/>
            <person name="Clum A."/>
            <person name="Copeland A."/>
            <person name="Hainaut M."/>
            <person name="Haridas S."/>
            <person name="Labutti K."/>
            <person name="Lindquist E."/>
            <person name="Lipzen A."/>
            <person name="Khouja H.-R."/>
            <person name="Murat C."/>
            <person name="Ohm R."/>
            <person name="Olson A."/>
            <person name="Spatafora J."/>
            <person name="Veneault-Fourrey C."/>
            <person name="Henrissat B."/>
            <person name="Grigoriev I."/>
            <person name="Martin F."/>
            <person name="Perotto S."/>
        </authorList>
    </citation>
    <scope>NUCLEOTIDE SEQUENCE [LARGE SCALE GENOMIC DNA]</scope>
    <source>
        <strain evidence="2 3">E</strain>
    </source>
</reference>